<dbReference type="PANTHER" id="PTHR43211">
    <property type="entry name" value="FUMARYLACETOACETATE HYDROLASE"/>
    <property type="match status" value="1"/>
</dbReference>
<comment type="caution">
    <text evidence="2">The sequence shown here is derived from an EMBL/GenBank/DDBJ whole genome shotgun (WGS) entry which is preliminary data.</text>
</comment>
<proteinExistence type="predicted"/>
<dbReference type="GO" id="GO:0016787">
    <property type="term" value="F:hydrolase activity"/>
    <property type="evidence" value="ECO:0007669"/>
    <property type="project" value="UniProtKB-KW"/>
</dbReference>
<gene>
    <name evidence="2" type="ORF">AB4876_00105</name>
</gene>
<dbReference type="Gene3D" id="3.90.850.10">
    <property type="entry name" value="Fumarylacetoacetase-like, C-terminal domain"/>
    <property type="match status" value="1"/>
</dbReference>
<organism evidence="2 3">
    <name type="scientific">Zhongshania guokunii</name>
    <dbReference type="NCBI Taxonomy" id="641783"/>
    <lineage>
        <taxon>Bacteria</taxon>
        <taxon>Pseudomonadati</taxon>
        <taxon>Pseudomonadota</taxon>
        <taxon>Gammaproteobacteria</taxon>
        <taxon>Cellvibrionales</taxon>
        <taxon>Spongiibacteraceae</taxon>
        <taxon>Zhongshania</taxon>
    </lineage>
</organism>
<keyword evidence="3" id="KW-1185">Reference proteome</keyword>
<feature type="domain" description="Fumarylacetoacetase-like C-terminal" evidence="1">
    <location>
        <begin position="139"/>
        <end position="325"/>
    </location>
</feature>
<evidence type="ECO:0000313" key="3">
    <source>
        <dbReference type="Proteomes" id="UP001557485"/>
    </source>
</evidence>
<dbReference type="InterPro" id="IPR036663">
    <property type="entry name" value="Fumarylacetoacetase_C_sf"/>
</dbReference>
<dbReference type="PANTHER" id="PTHR43211:SF1">
    <property type="entry name" value="BLL6422 PROTEIN"/>
    <property type="match status" value="1"/>
</dbReference>
<reference evidence="2 3" key="1">
    <citation type="journal article" date="2011" name="Int. J. Syst. Evol. Microbiol.">
        <title>Zhongshania antarctica gen. nov., sp. nov. and Zhongshania guokunii sp. nov., gammaproteobacteria respectively isolated from coastal attached (fast) ice and surface seawater of the Antarctic.</title>
        <authorList>
            <person name="Li H.J."/>
            <person name="Zhang X.Y."/>
            <person name="Chen C.X."/>
            <person name="Zhang Y.J."/>
            <person name="Gao Z.M."/>
            <person name="Yu Y."/>
            <person name="Chen X.L."/>
            <person name="Chen B."/>
            <person name="Zhang Y.Z."/>
        </authorList>
    </citation>
    <scope>NUCLEOTIDE SEQUENCE [LARGE SCALE GENOMIC DNA]</scope>
    <source>
        <strain evidence="2 3">ZS6-22T</strain>
    </source>
</reference>
<keyword evidence="2" id="KW-0378">Hydrolase</keyword>
<protein>
    <submittedName>
        <fullName evidence="2">Fumarylacetoacetate hydrolase family protein</fullName>
    </submittedName>
</protein>
<sequence>MRLVTYLDSNGLPRAGAFIEHDQAVVDLQEASNLVFQKHSAAFTSVLALLEGGEEAMQAARTLVTRAPSAAVLERSSLKLLAPIQPPPQIRDCSCFELHLEQCYAAARRAKVAREADPEAALRAIDTSEDDRVLETFRRQPIYYKANRFAVIGPDEPILWPSYSRLMDFELELACYIGKGGKNIRRDQAKAHIAGYTIFNDMSARDAQGREMPGKLGPAKGKDFDTGNVMGPCLVTADEIEDPYNLTMIARVNGEEWGRGSSADMHWQFEDLIEHISRDETLHTGEVLGSGTVGNGCGLEQLRYLKPNDLIELEIEQIGILASRIIKPE</sequence>
<dbReference type="EMBL" id="JBFRYA010000001">
    <property type="protein sequence ID" value="MEX1667286.1"/>
    <property type="molecule type" value="Genomic_DNA"/>
</dbReference>
<name>A0ABV3U1B8_9GAMM</name>
<accession>A0ABV3U1B8</accession>
<evidence type="ECO:0000313" key="2">
    <source>
        <dbReference type="EMBL" id="MEX1667286.1"/>
    </source>
</evidence>
<dbReference type="RefSeq" id="WP_368379624.1">
    <property type="nucleotide sequence ID" value="NZ_JBFRYA010000001.1"/>
</dbReference>
<dbReference type="Pfam" id="PF01557">
    <property type="entry name" value="FAA_hydrolase"/>
    <property type="match status" value="1"/>
</dbReference>
<evidence type="ECO:0000259" key="1">
    <source>
        <dbReference type="Pfam" id="PF01557"/>
    </source>
</evidence>
<dbReference type="InterPro" id="IPR011234">
    <property type="entry name" value="Fumarylacetoacetase-like_C"/>
</dbReference>
<dbReference type="SUPFAM" id="SSF56529">
    <property type="entry name" value="FAH"/>
    <property type="match status" value="1"/>
</dbReference>
<dbReference type="Proteomes" id="UP001557485">
    <property type="component" value="Unassembled WGS sequence"/>
</dbReference>